<sequence>QENIETVSTATSLIPASNVNSDHNSTVIIAHNNKAEPISSELINLGISNNLKKQNHLANDHEKAITPQEAPERIIDVVMVEANQFQKDKDEILPDCEKVSGSFQYLQFPQWPESIDGKEENYSFNRRMEENNPTPPKKDPKPSPVARSRNSTMIKQTQAQNKGKGKASATKPYTQCYIIPRIQQNSI</sequence>
<accession>A0A9Q3ED04</accession>
<protein>
    <submittedName>
        <fullName evidence="2">Uncharacterized protein</fullName>
    </submittedName>
</protein>
<feature type="region of interest" description="Disordered" evidence="1">
    <location>
        <begin position="127"/>
        <end position="174"/>
    </location>
</feature>
<evidence type="ECO:0000313" key="2">
    <source>
        <dbReference type="EMBL" id="MBW0517852.1"/>
    </source>
</evidence>
<keyword evidence="3" id="KW-1185">Reference proteome</keyword>
<dbReference type="EMBL" id="AVOT02026218">
    <property type="protein sequence ID" value="MBW0517852.1"/>
    <property type="molecule type" value="Genomic_DNA"/>
</dbReference>
<evidence type="ECO:0000256" key="1">
    <source>
        <dbReference type="SAM" id="MobiDB-lite"/>
    </source>
</evidence>
<feature type="compositionally biased region" description="Basic and acidic residues" evidence="1">
    <location>
        <begin position="127"/>
        <end position="141"/>
    </location>
</feature>
<name>A0A9Q3ED04_9BASI</name>
<feature type="non-terminal residue" evidence="2">
    <location>
        <position position="1"/>
    </location>
</feature>
<dbReference type="Proteomes" id="UP000765509">
    <property type="component" value="Unassembled WGS sequence"/>
</dbReference>
<organism evidence="2 3">
    <name type="scientific">Austropuccinia psidii MF-1</name>
    <dbReference type="NCBI Taxonomy" id="1389203"/>
    <lineage>
        <taxon>Eukaryota</taxon>
        <taxon>Fungi</taxon>
        <taxon>Dikarya</taxon>
        <taxon>Basidiomycota</taxon>
        <taxon>Pucciniomycotina</taxon>
        <taxon>Pucciniomycetes</taxon>
        <taxon>Pucciniales</taxon>
        <taxon>Sphaerophragmiaceae</taxon>
        <taxon>Austropuccinia</taxon>
    </lineage>
</organism>
<gene>
    <name evidence="2" type="ORF">O181_057567</name>
</gene>
<reference evidence="2" key="1">
    <citation type="submission" date="2021-03" db="EMBL/GenBank/DDBJ databases">
        <title>Draft genome sequence of rust myrtle Austropuccinia psidii MF-1, a brazilian biotype.</title>
        <authorList>
            <person name="Quecine M.C."/>
            <person name="Pachon D.M.R."/>
            <person name="Bonatelli M.L."/>
            <person name="Correr F.H."/>
            <person name="Franceschini L.M."/>
            <person name="Leite T.F."/>
            <person name="Margarido G.R.A."/>
            <person name="Almeida C.A."/>
            <person name="Ferrarezi J.A."/>
            <person name="Labate C.A."/>
        </authorList>
    </citation>
    <scope>NUCLEOTIDE SEQUENCE</scope>
    <source>
        <strain evidence="2">MF-1</strain>
    </source>
</reference>
<dbReference type="AlphaFoldDB" id="A0A9Q3ED04"/>
<feature type="compositionally biased region" description="Polar residues" evidence="1">
    <location>
        <begin position="148"/>
        <end position="161"/>
    </location>
</feature>
<evidence type="ECO:0000313" key="3">
    <source>
        <dbReference type="Proteomes" id="UP000765509"/>
    </source>
</evidence>
<proteinExistence type="predicted"/>
<comment type="caution">
    <text evidence="2">The sequence shown here is derived from an EMBL/GenBank/DDBJ whole genome shotgun (WGS) entry which is preliminary data.</text>
</comment>